<evidence type="ECO:0000256" key="1">
    <source>
        <dbReference type="SAM" id="MobiDB-lite"/>
    </source>
</evidence>
<keyword evidence="3" id="KW-1185">Reference proteome</keyword>
<evidence type="ECO:0000313" key="2">
    <source>
        <dbReference type="EnsemblPlants" id="PGSC0003DMT400089169"/>
    </source>
</evidence>
<dbReference type="InParanoid" id="M1DHK6"/>
<dbReference type="Proteomes" id="UP000011115">
    <property type="component" value="Unassembled WGS sequence"/>
</dbReference>
<feature type="compositionally biased region" description="Polar residues" evidence="1">
    <location>
        <begin position="154"/>
        <end position="169"/>
    </location>
</feature>
<feature type="compositionally biased region" description="Low complexity" evidence="1">
    <location>
        <begin position="174"/>
        <end position="184"/>
    </location>
</feature>
<feature type="region of interest" description="Disordered" evidence="1">
    <location>
        <begin position="259"/>
        <end position="288"/>
    </location>
</feature>
<reference evidence="3" key="1">
    <citation type="journal article" date="2011" name="Nature">
        <title>Genome sequence and analysis of the tuber crop potato.</title>
        <authorList>
            <consortium name="The Potato Genome Sequencing Consortium"/>
        </authorList>
    </citation>
    <scope>NUCLEOTIDE SEQUENCE [LARGE SCALE GENOMIC DNA]</scope>
    <source>
        <strain evidence="3">cv. DM1-3 516 R44</strain>
    </source>
</reference>
<feature type="compositionally biased region" description="Polar residues" evidence="1">
    <location>
        <begin position="274"/>
        <end position="288"/>
    </location>
</feature>
<reference evidence="2" key="2">
    <citation type="submission" date="2015-06" db="UniProtKB">
        <authorList>
            <consortium name="EnsemblPlants"/>
        </authorList>
    </citation>
    <scope>IDENTIFICATION</scope>
    <source>
        <strain evidence="2">DM1-3 516 R44</strain>
    </source>
</reference>
<organism evidence="2 3">
    <name type="scientific">Solanum tuberosum</name>
    <name type="common">Potato</name>
    <dbReference type="NCBI Taxonomy" id="4113"/>
    <lineage>
        <taxon>Eukaryota</taxon>
        <taxon>Viridiplantae</taxon>
        <taxon>Streptophyta</taxon>
        <taxon>Embryophyta</taxon>
        <taxon>Tracheophyta</taxon>
        <taxon>Spermatophyta</taxon>
        <taxon>Magnoliopsida</taxon>
        <taxon>eudicotyledons</taxon>
        <taxon>Gunneridae</taxon>
        <taxon>Pentapetalae</taxon>
        <taxon>asterids</taxon>
        <taxon>lamiids</taxon>
        <taxon>Solanales</taxon>
        <taxon>Solanaceae</taxon>
        <taxon>Solanoideae</taxon>
        <taxon>Solaneae</taxon>
        <taxon>Solanum</taxon>
    </lineage>
</organism>
<feature type="compositionally biased region" description="Polar residues" evidence="1">
    <location>
        <begin position="193"/>
        <end position="223"/>
    </location>
</feature>
<name>M1DHK6_SOLTU</name>
<dbReference type="EnsemblPlants" id="PGSC0003DMT400089169">
    <property type="protein sequence ID" value="PGSC0003DMT400089169"/>
    <property type="gene ID" value="PGSC0003DMG400038740"/>
</dbReference>
<sequence>MTPPMGLGEDLEVAYPRSVGGPMPRRWWSWVEAGPPLLPLSSINKPRFASTARGPTHDPWVGFPFRGSMCHVTSRGYPWVVIAIEPVGPGGQTSPFSRSHKPYSRHQTQHFSSSLLLPATLSNSSKQQQTTHFFRPNHYLKPPKNPSKPNLKPHQSSTKSNPFPSLFQQPNSPPESFSHFPFFSVKQPETRPKTTLTCPSPLQTTSRNTTLPPDPQHQTKSKTPSIFFLVSPVNSTPKPSSGEEPQGILAQSRCLLYTRNNPPPRALSSGELPRTSSSEQTPNQTHFTSTIKLEARITRSAKLYNSSELMKNQQHNQASIKAREQRPKHLNQLRRGIYSL</sequence>
<dbReference type="PaxDb" id="4113-PGSC0003DMT400089169"/>
<accession>M1DHK6</accession>
<dbReference type="HOGENOM" id="CLU_817371_0_0_1"/>
<dbReference type="Gramene" id="PGSC0003DMT400089169">
    <property type="protein sequence ID" value="PGSC0003DMT400089169"/>
    <property type="gene ID" value="PGSC0003DMG400038740"/>
</dbReference>
<dbReference type="AlphaFoldDB" id="M1DHK6"/>
<evidence type="ECO:0000313" key="3">
    <source>
        <dbReference type="Proteomes" id="UP000011115"/>
    </source>
</evidence>
<feature type="region of interest" description="Disordered" evidence="1">
    <location>
        <begin position="136"/>
        <end position="223"/>
    </location>
</feature>
<protein>
    <submittedName>
        <fullName evidence="2">Uncharacterized protein</fullName>
    </submittedName>
</protein>
<proteinExistence type="predicted"/>